<gene>
    <name evidence="1" type="ORF">CVV64_13330</name>
</gene>
<proteinExistence type="predicted"/>
<sequence>MCEEFDCASPAYINLYSQIVNYVTDYEKRLLSRHGKYIRCIRGCSDCCLLQSVTALEGFMIASAYDKLPEALQRTVVDRTQPLSCPFLHQSECLIYERRPIICRTHGYPILVDGKVDYCPVNFKSSTDDEKGSTLTLHSDDILNLQGINDALCIANKQFLKQSGFIADQFGRTPLASVPALISWSGCGNVFCDIEY</sequence>
<dbReference type="Proteomes" id="UP000233256">
    <property type="component" value="Unassembled WGS sequence"/>
</dbReference>
<dbReference type="InterPro" id="IPR005358">
    <property type="entry name" value="Puta_zinc/iron-chelating_dom"/>
</dbReference>
<dbReference type="Pfam" id="PF03692">
    <property type="entry name" value="CxxCxxCC"/>
    <property type="match status" value="1"/>
</dbReference>
<organism evidence="1 2">
    <name type="scientific">Candidatus Wallbacteria bacterium HGW-Wallbacteria-1</name>
    <dbReference type="NCBI Taxonomy" id="2013854"/>
    <lineage>
        <taxon>Bacteria</taxon>
        <taxon>Candidatus Walliibacteriota</taxon>
    </lineage>
</organism>
<accession>A0A2N1PMS4</accession>
<protein>
    <recommendedName>
        <fullName evidence="3">YkgJ family cysteine cluster protein</fullName>
    </recommendedName>
</protein>
<dbReference type="AlphaFoldDB" id="A0A2N1PMS4"/>
<evidence type="ECO:0000313" key="1">
    <source>
        <dbReference type="EMBL" id="PKK89654.1"/>
    </source>
</evidence>
<evidence type="ECO:0000313" key="2">
    <source>
        <dbReference type="Proteomes" id="UP000233256"/>
    </source>
</evidence>
<name>A0A2N1PMS4_9BACT</name>
<reference evidence="1 2" key="1">
    <citation type="journal article" date="2017" name="ISME J.">
        <title>Potential for microbial H2 and metal transformations associated with novel bacteria and archaea in deep terrestrial subsurface sediments.</title>
        <authorList>
            <person name="Hernsdorf A.W."/>
            <person name="Amano Y."/>
            <person name="Miyakawa K."/>
            <person name="Ise K."/>
            <person name="Suzuki Y."/>
            <person name="Anantharaman K."/>
            <person name="Probst A."/>
            <person name="Burstein D."/>
            <person name="Thomas B.C."/>
            <person name="Banfield J.F."/>
        </authorList>
    </citation>
    <scope>NUCLEOTIDE SEQUENCE [LARGE SCALE GENOMIC DNA]</scope>
    <source>
        <strain evidence="1">HGW-Wallbacteria-1</strain>
    </source>
</reference>
<dbReference type="EMBL" id="PGXC01000014">
    <property type="protein sequence ID" value="PKK89654.1"/>
    <property type="molecule type" value="Genomic_DNA"/>
</dbReference>
<evidence type="ECO:0008006" key="3">
    <source>
        <dbReference type="Google" id="ProtNLM"/>
    </source>
</evidence>
<comment type="caution">
    <text evidence="1">The sequence shown here is derived from an EMBL/GenBank/DDBJ whole genome shotgun (WGS) entry which is preliminary data.</text>
</comment>